<feature type="domain" description="AB hydrolase-1" evidence="2">
    <location>
        <begin position="45"/>
        <end position="144"/>
    </location>
</feature>
<keyword evidence="1" id="KW-0732">Signal</keyword>
<dbReference type="PANTHER" id="PTHR43433:SF5">
    <property type="entry name" value="AB HYDROLASE-1 DOMAIN-CONTAINING PROTEIN"/>
    <property type="match status" value="1"/>
</dbReference>
<dbReference type="InterPro" id="IPR000073">
    <property type="entry name" value="AB_hydrolase_1"/>
</dbReference>
<gene>
    <name evidence="3" type="ORF">EWM62_07250</name>
</gene>
<dbReference type="GO" id="GO:0016787">
    <property type="term" value="F:hydrolase activity"/>
    <property type="evidence" value="ECO:0007669"/>
    <property type="project" value="UniProtKB-KW"/>
</dbReference>
<dbReference type="Pfam" id="PF00561">
    <property type="entry name" value="Abhydrolase_1"/>
    <property type="match status" value="1"/>
</dbReference>
<evidence type="ECO:0000259" key="2">
    <source>
        <dbReference type="Pfam" id="PF00561"/>
    </source>
</evidence>
<dbReference type="Proteomes" id="UP000293331">
    <property type="component" value="Unassembled WGS sequence"/>
</dbReference>
<evidence type="ECO:0000313" key="4">
    <source>
        <dbReference type="Proteomes" id="UP000293331"/>
    </source>
</evidence>
<feature type="chain" id="PRO_5020308735" evidence="1">
    <location>
        <begin position="21"/>
        <end position="265"/>
    </location>
</feature>
<dbReference type="RefSeq" id="WP_129876006.1">
    <property type="nucleotide sequence ID" value="NZ_SEWG01000003.1"/>
</dbReference>
<keyword evidence="4" id="KW-1185">Reference proteome</keyword>
<dbReference type="PANTHER" id="PTHR43433">
    <property type="entry name" value="HYDROLASE, ALPHA/BETA FOLD FAMILY PROTEIN"/>
    <property type="match status" value="1"/>
</dbReference>
<comment type="caution">
    <text evidence="3">The sequence shown here is derived from an EMBL/GenBank/DDBJ whole genome shotgun (WGS) entry which is preliminary data.</text>
</comment>
<feature type="signal peptide" evidence="1">
    <location>
        <begin position="1"/>
        <end position="20"/>
    </location>
</feature>
<accession>A0A4Q5LLD5</accession>
<dbReference type="Gene3D" id="3.40.50.1820">
    <property type="entry name" value="alpha/beta hydrolase"/>
    <property type="match status" value="1"/>
</dbReference>
<sequence>MKRILSALIIALSCSFSLFAQQPEGTFFTSFDGTKIYYEVKGEGYPVILVHGFTGTSQGWKHGSLYPALLKAGYKVVILDQRGNGQSDKPHTDAGYNNDAEAKDVMGLATSLGLKKYAVVGYSRGSIITSRLVVLDKRVNKAVMGGMGADYTNPEWPRRIHAYKALMGDTTIHDVDDMMVWIRKNNFDNLALAYQQKHQPSTSKHELAKVKIPVLLIDGTEDTTNGDVSILQKMIPGSKMVSVPGNHNSAGNTIQFSSAILDFLK</sequence>
<keyword evidence="3" id="KW-0378">Hydrolase</keyword>
<dbReference type="AlphaFoldDB" id="A0A4Q5LLD5"/>
<name>A0A4Q5LLD5_9SPHI</name>
<proteinExistence type="predicted"/>
<dbReference type="InterPro" id="IPR029058">
    <property type="entry name" value="AB_hydrolase_fold"/>
</dbReference>
<dbReference type="EMBL" id="SEWG01000003">
    <property type="protein sequence ID" value="RYU90446.1"/>
    <property type="molecule type" value="Genomic_DNA"/>
</dbReference>
<reference evidence="3 4" key="1">
    <citation type="submission" date="2019-02" db="EMBL/GenBank/DDBJ databases">
        <title>Bacterial novel species Mucilaginibacter sp. 17JY9-4 isolated from soil.</title>
        <authorList>
            <person name="Jung H.-Y."/>
        </authorList>
    </citation>
    <scope>NUCLEOTIDE SEQUENCE [LARGE SCALE GENOMIC DNA]</scope>
    <source>
        <strain evidence="3 4">17JY9-4</strain>
    </source>
</reference>
<dbReference type="InterPro" id="IPR050471">
    <property type="entry name" value="AB_hydrolase"/>
</dbReference>
<dbReference type="OrthoDB" id="2247630at2"/>
<dbReference type="SUPFAM" id="SSF53474">
    <property type="entry name" value="alpha/beta-Hydrolases"/>
    <property type="match status" value="1"/>
</dbReference>
<organism evidence="3 4">
    <name type="scientific">Mucilaginibacter terrigena</name>
    <dbReference type="NCBI Taxonomy" id="2492395"/>
    <lineage>
        <taxon>Bacteria</taxon>
        <taxon>Pseudomonadati</taxon>
        <taxon>Bacteroidota</taxon>
        <taxon>Sphingobacteriia</taxon>
        <taxon>Sphingobacteriales</taxon>
        <taxon>Sphingobacteriaceae</taxon>
        <taxon>Mucilaginibacter</taxon>
    </lineage>
</organism>
<protein>
    <submittedName>
        <fullName evidence="3">Alpha/beta hydrolase</fullName>
    </submittedName>
</protein>
<evidence type="ECO:0000313" key="3">
    <source>
        <dbReference type="EMBL" id="RYU90446.1"/>
    </source>
</evidence>
<evidence type="ECO:0000256" key="1">
    <source>
        <dbReference type="SAM" id="SignalP"/>
    </source>
</evidence>